<protein>
    <recommendedName>
        <fullName evidence="3">Mobile element protein</fullName>
    </recommendedName>
</protein>
<evidence type="ECO:0000313" key="2">
    <source>
        <dbReference type="Proteomes" id="UP000093052"/>
    </source>
</evidence>
<dbReference type="Proteomes" id="UP000093052">
    <property type="component" value="Chromosome"/>
</dbReference>
<dbReference type="EMBL" id="CP016622">
    <property type="protein sequence ID" value="ANZ30441.1"/>
    <property type="molecule type" value="Genomic_DNA"/>
</dbReference>
<evidence type="ECO:0008006" key="3">
    <source>
        <dbReference type="Google" id="ProtNLM"/>
    </source>
</evidence>
<evidence type="ECO:0000313" key="1">
    <source>
        <dbReference type="EMBL" id="ANZ30441.1"/>
    </source>
</evidence>
<accession>A0AAN0YP80</accession>
<organism evidence="1 2">
    <name type="scientific">Parageobacillus thermoglucosidasius</name>
    <name type="common">Geobacillus thermoglucosidasius</name>
    <dbReference type="NCBI Taxonomy" id="1426"/>
    <lineage>
        <taxon>Bacteria</taxon>
        <taxon>Bacillati</taxon>
        <taxon>Bacillota</taxon>
        <taxon>Bacilli</taxon>
        <taxon>Bacillales</taxon>
        <taxon>Anoxybacillaceae</taxon>
        <taxon>Parageobacillus</taxon>
    </lineage>
</organism>
<keyword evidence="2" id="KW-1185">Reference proteome</keyword>
<gene>
    <name evidence="1" type="ORF">BCV53_10225</name>
</gene>
<sequence>MLKTLEMDVKERQPKQALLYSDQGAVYTSYAFQHLAKEKGINTSMPRKGKCRDRIVPFFVKDLH</sequence>
<reference evidence="2" key="1">
    <citation type="journal article" date="2016" name="Genome Announc.">
        <title>Complete Genome Sequence of Geobacillus thermoglucosidasius NCIMB 11955, the Progenitor of a Bioethanol Production Strain.</title>
        <authorList>
            <person name="Sheng L."/>
            <person name="Zhang Y."/>
            <person name="Minton N.P."/>
        </authorList>
    </citation>
    <scope>NUCLEOTIDE SEQUENCE [LARGE SCALE GENOMIC DNA]</scope>
    <source>
        <strain evidence="2">NCIMB 11955</strain>
    </source>
</reference>
<dbReference type="SUPFAM" id="SSF53098">
    <property type="entry name" value="Ribonuclease H-like"/>
    <property type="match status" value="1"/>
</dbReference>
<dbReference type="InterPro" id="IPR012337">
    <property type="entry name" value="RNaseH-like_sf"/>
</dbReference>
<proteinExistence type="predicted"/>
<name>A0AAN0YP80_PARTM</name>
<dbReference type="AlphaFoldDB" id="A0AAN0YP80"/>